<reference evidence="1" key="1">
    <citation type="submission" date="2021-05" db="EMBL/GenBank/DDBJ databases">
        <authorList>
            <person name="Pietrasiak N."/>
            <person name="Ward R."/>
            <person name="Stajich J.E."/>
            <person name="Kurbessoian T."/>
        </authorList>
    </citation>
    <scope>NUCLEOTIDE SEQUENCE</scope>
    <source>
        <strain evidence="1">GSE-TBD4-15B</strain>
    </source>
</reference>
<evidence type="ECO:0000313" key="2">
    <source>
        <dbReference type="Proteomes" id="UP000707356"/>
    </source>
</evidence>
<dbReference type="Proteomes" id="UP000707356">
    <property type="component" value="Unassembled WGS sequence"/>
</dbReference>
<organism evidence="1 2">
    <name type="scientific">Pegethrix bostrychoides GSE-TBD4-15B</name>
    <dbReference type="NCBI Taxonomy" id="2839662"/>
    <lineage>
        <taxon>Bacteria</taxon>
        <taxon>Bacillati</taxon>
        <taxon>Cyanobacteriota</taxon>
        <taxon>Cyanophyceae</taxon>
        <taxon>Oculatellales</taxon>
        <taxon>Oculatellaceae</taxon>
        <taxon>Pegethrix</taxon>
    </lineage>
</organism>
<evidence type="ECO:0008006" key="3">
    <source>
        <dbReference type="Google" id="ProtNLM"/>
    </source>
</evidence>
<evidence type="ECO:0000313" key="1">
    <source>
        <dbReference type="EMBL" id="MBW4465034.1"/>
    </source>
</evidence>
<gene>
    <name evidence="1" type="ORF">KME07_06295</name>
</gene>
<dbReference type="Gene3D" id="3.10.450.40">
    <property type="match status" value="1"/>
</dbReference>
<reference evidence="1" key="2">
    <citation type="journal article" date="2022" name="Microbiol. Resour. Announc.">
        <title>Metagenome Sequencing to Explore Phylogenomics of Terrestrial Cyanobacteria.</title>
        <authorList>
            <person name="Ward R.D."/>
            <person name="Stajich J.E."/>
            <person name="Johansen J.R."/>
            <person name="Huntemann M."/>
            <person name="Clum A."/>
            <person name="Foster B."/>
            <person name="Foster B."/>
            <person name="Roux S."/>
            <person name="Palaniappan K."/>
            <person name="Varghese N."/>
            <person name="Mukherjee S."/>
            <person name="Reddy T.B.K."/>
            <person name="Daum C."/>
            <person name="Copeland A."/>
            <person name="Chen I.A."/>
            <person name="Ivanova N.N."/>
            <person name="Kyrpides N.C."/>
            <person name="Shapiro N."/>
            <person name="Eloe-Fadrosh E.A."/>
            <person name="Pietrasiak N."/>
        </authorList>
    </citation>
    <scope>NUCLEOTIDE SEQUENCE</scope>
    <source>
        <strain evidence="1">GSE-TBD4-15B</strain>
    </source>
</reference>
<sequence>MLLNGYAFPMALDENGGRAVASEAEYLEQQIRTFVLTDQDERLGLPAYGMQNSLFTSAKDTSPIVLDLQTSLNSFIPQVSCTVSGSLNDLGELSLSIFWIWNDEEQTPILIPVI</sequence>
<protein>
    <recommendedName>
        <fullName evidence="3">IraD/Gp25-like domain-containing protein</fullName>
    </recommendedName>
</protein>
<dbReference type="EMBL" id="JAHHHV010000028">
    <property type="protein sequence ID" value="MBW4465034.1"/>
    <property type="molecule type" value="Genomic_DNA"/>
</dbReference>
<dbReference type="AlphaFoldDB" id="A0A951P914"/>
<proteinExistence type="predicted"/>
<accession>A0A951P914</accession>
<name>A0A951P914_9CYAN</name>
<comment type="caution">
    <text evidence="1">The sequence shown here is derived from an EMBL/GenBank/DDBJ whole genome shotgun (WGS) entry which is preliminary data.</text>
</comment>